<dbReference type="EMBL" id="JARK01000655">
    <property type="protein sequence ID" value="EYC35436.1"/>
    <property type="molecule type" value="Genomic_DNA"/>
</dbReference>
<dbReference type="STRING" id="53326.A0A016W766"/>
<reference evidence="3" key="1">
    <citation type="journal article" date="2015" name="Nat. Genet.">
        <title>The genome and transcriptome of the zoonotic hookworm Ancylostoma ceylanicum identify infection-specific gene families.</title>
        <authorList>
            <person name="Schwarz E.M."/>
            <person name="Hu Y."/>
            <person name="Antoshechkin I."/>
            <person name="Miller M.M."/>
            <person name="Sternberg P.W."/>
            <person name="Aroian R.V."/>
        </authorList>
    </citation>
    <scope>NUCLEOTIDE SEQUENCE</scope>
    <source>
        <strain evidence="3">HY135</strain>
    </source>
</reference>
<dbReference type="GO" id="GO:0018279">
    <property type="term" value="P:protein N-linked glycosylation via asparagine"/>
    <property type="evidence" value="ECO:0007669"/>
    <property type="project" value="TreeGrafter"/>
</dbReference>
<dbReference type="InterPro" id="IPR009448">
    <property type="entry name" value="UDP-g_GGtrans"/>
</dbReference>
<accession>A0A016W766</accession>
<comment type="caution">
    <text evidence="2">The sequence shown here is derived from an EMBL/GenBank/DDBJ whole genome shotgun (WGS) entry which is preliminary data.</text>
</comment>
<evidence type="ECO:0000313" key="2">
    <source>
        <dbReference type="EMBL" id="EYC35436.1"/>
    </source>
</evidence>
<dbReference type="PANTHER" id="PTHR11226:SF0">
    <property type="entry name" value="UDP-GLUCOSE:GLYCOPROTEIN GLUCOSYLTRANSFERASE"/>
    <property type="match status" value="1"/>
</dbReference>
<gene>
    <name evidence="2" type="primary">Acey_s1055.g3502</name>
    <name evidence="2" type="ORF">Y032_1055g3502</name>
</gene>
<dbReference type="AlphaFoldDB" id="A0A016W766"/>
<evidence type="ECO:0000256" key="1">
    <source>
        <dbReference type="SAM" id="MobiDB-lite"/>
    </source>
</evidence>
<dbReference type="Proteomes" id="UP000024635">
    <property type="component" value="Unassembled WGS sequence"/>
</dbReference>
<feature type="region of interest" description="Disordered" evidence="1">
    <location>
        <begin position="168"/>
        <end position="188"/>
    </location>
</feature>
<organism evidence="2 3">
    <name type="scientific">Ancylostoma ceylanicum</name>
    <dbReference type="NCBI Taxonomy" id="53326"/>
    <lineage>
        <taxon>Eukaryota</taxon>
        <taxon>Metazoa</taxon>
        <taxon>Ecdysozoa</taxon>
        <taxon>Nematoda</taxon>
        <taxon>Chromadorea</taxon>
        <taxon>Rhabditida</taxon>
        <taxon>Rhabditina</taxon>
        <taxon>Rhabditomorpha</taxon>
        <taxon>Strongyloidea</taxon>
        <taxon>Ancylostomatidae</taxon>
        <taxon>Ancylostomatinae</taxon>
        <taxon>Ancylostoma</taxon>
    </lineage>
</organism>
<proteinExistence type="predicted"/>
<protein>
    <submittedName>
        <fullName evidence="2">Uncharacterized protein</fullName>
    </submittedName>
</protein>
<dbReference type="PANTHER" id="PTHR11226">
    <property type="entry name" value="UDP-GLUCOSE GLYCOPROTEIN:GLUCOSYLTRANSFERASE"/>
    <property type="match status" value="1"/>
</dbReference>
<dbReference type="GO" id="GO:0036503">
    <property type="term" value="P:ERAD pathway"/>
    <property type="evidence" value="ECO:0007669"/>
    <property type="project" value="TreeGrafter"/>
</dbReference>
<sequence>MTYGLFPETYFTILAPIEQSGARSGRSASLRAPIEHSRAALFNRGEDGNAPSDVLAYFSLEHILLEGHCFDEVSGSPPRGLQFVLGTAVNPSQFDTIVMANLGYFQLKANPGAWVLQLREGKSKEIYELSGHSNTEQSKNDSIRVLIDSFSGRTIRVRVSKQKGMEQRSLLSNDNEEEGGIWNTISNT</sequence>
<keyword evidence="3" id="KW-1185">Reference proteome</keyword>
<evidence type="ECO:0000313" key="3">
    <source>
        <dbReference type="Proteomes" id="UP000024635"/>
    </source>
</evidence>
<name>A0A016W766_9BILA</name>
<dbReference type="GO" id="GO:0051082">
    <property type="term" value="F:unfolded protein binding"/>
    <property type="evidence" value="ECO:0007669"/>
    <property type="project" value="TreeGrafter"/>
</dbReference>
<dbReference type="GO" id="GO:0005783">
    <property type="term" value="C:endoplasmic reticulum"/>
    <property type="evidence" value="ECO:0007669"/>
    <property type="project" value="TreeGrafter"/>
</dbReference>
<dbReference type="OrthoDB" id="27683at2759"/>
<dbReference type="Pfam" id="PF06427">
    <property type="entry name" value="UDP-g_GGTase"/>
    <property type="match status" value="1"/>
</dbReference>
<dbReference type="GO" id="GO:0003980">
    <property type="term" value="F:UDP-glucose:glycoprotein glucosyltransferase activity"/>
    <property type="evidence" value="ECO:0007669"/>
    <property type="project" value="InterPro"/>
</dbReference>